<dbReference type="Proteomes" id="UP000323392">
    <property type="component" value="Unassembled WGS sequence"/>
</dbReference>
<organism evidence="1 3">
    <name type="scientific">Alkalithermobacter thermoalcaliphilus JW-YL-7 = DSM 7308</name>
    <dbReference type="NCBI Taxonomy" id="1121328"/>
    <lineage>
        <taxon>Bacteria</taxon>
        <taxon>Bacillati</taxon>
        <taxon>Bacillota</taxon>
        <taxon>Clostridia</taxon>
        <taxon>Peptostreptococcales</taxon>
        <taxon>Tepidibacteraceae</taxon>
        <taxon>Alkalithermobacter</taxon>
    </lineage>
</organism>
<dbReference type="AlphaFoldDB" id="A0A150FS58"/>
<gene>
    <name evidence="1" type="ORF">JWYL7_1514</name>
    <name evidence="2" type="ORF">SAMN05661008_00005</name>
</gene>
<dbReference type="EMBL" id="FRBG01000001">
    <property type="protein sequence ID" value="SHK32308.1"/>
    <property type="molecule type" value="Genomic_DNA"/>
</dbReference>
<evidence type="ECO:0000313" key="2">
    <source>
        <dbReference type="EMBL" id="SHK32308.1"/>
    </source>
</evidence>
<name>A0A150FS58_CLOPD</name>
<dbReference type="PATRIC" id="fig|1121328.3.peg.1524"/>
<dbReference type="RefSeq" id="WP_066071312.1">
    <property type="nucleotide sequence ID" value="NZ_FRBG01000001.1"/>
</dbReference>
<dbReference type="EMBL" id="LSFY01000001">
    <property type="protein sequence ID" value="KXZ40439.1"/>
    <property type="molecule type" value="Genomic_DNA"/>
</dbReference>
<accession>A0A150FS58</accession>
<evidence type="ECO:0000313" key="3">
    <source>
        <dbReference type="Proteomes" id="UP000092605"/>
    </source>
</evidence>
<reference evidence="2 4" key="2">
    <citation type="submission" date="2016-11" db="EMBL/GenBank/DDBJ databases">
        <authorList>
            <person name="Varghese N."/>
            <person name="Submissions S."/>
        </authorList>
    </citation>
    <scope>NUCLEOTIDE SEQUENCE [LARGE SCALE GENOMIC DNA]</scope>
    <source>
        <strain evidence="2 4">DSM 7308</strain>
    </source>
</reference>
<dbReference type="Proteomes" id="UP000092605">
    <property type="component" value="Unassembled WGS sequence"/>
</dbReference>
<evidence type="ECO:0000313" key="4">
    <source>
        <dbReference type="Proteomes" id="UP000323392"/>
    </source>
</evidence>
<comment type="caution">
    <text evidence="1">The sequence shown here is derived from an EMBL/GenBank/DDBJ whole genome shotgun (WGS) entry which is preliminary data.</text>
</comment>
<dbReference type="STRING" id="1121328.JWYL7_1514"/>
<proteinExistence type="predicted"/>
<evidence type="ECO:0000313" key="1">
    <source>
        <dbReference type="EMBL" id="KXZ40439.1"/>
    </source>
</evidence>
<reference evidence="1 3" key="1">
    <citation type="submission" date="2016-02" db="EMBL/GenBank/DDBJ databases">
        <title>Draft genome sequence for Clostridium paradoxum JW-YL-7.</title>
        <authorList>
            <person name="Utturkar S.M."/>
            <person name="Lancaster A."/>
            <person name="Poole F.L."/>
            <person name="Adams M.W."/>
            <person name="Brown S.D."/>
        </authorList>
    </citation>
    <scope>NUCLEOTIDE SEQUENCE [LARGE SCALE GENOMIC DNA]</scope>
    <source>
        <strain evidence="1 3">JW-YL-7</strain>
    </source>
</reference>
<keyword evidence="4" id="KW-1185">Reference proteome</keyword>
<sequence>MKYRIKDVTNRNNTDLRNHSQNIELGVQAIFPNAYVNVYQYYFEIINLSSIPSDSQLRKMGQEIVKKDSYLRSLAKQYNYTRSDGTPGKSVQLFEKFD</sequence>
<protein>
    <submittedName>
        <fullName evidence="1">Uncharacterized protein</fullName>
    </submittedName>
</protein>